<evidence type="ECO:0000313" key="15">
    <source>
        <dbReference type="Proteomes" id="UP000056090"/>
    </source>
</evidence>
<reference evidence="14 15" key="1">
    <citation type="submission" date="2014-06" db="EMBL/GenBank/DDBJ databases">
        <title>Genomes of Alteromonas australica, a world apart.</title>
        <authorList>
            <person name="Gonzaga A."/>
            <person name="Lopez-Perez M."/>
            <person name="Rodriguez-Valera F."/>
        </authorList>
    </citation>
    <scope>NUCLEOTIDE SEQUENCE [LARGE SCALE GENOMIC DNA]</scope>
    <source>
        <strain evidence="14 15">H 17</strain>
    </source>
</reference>
<accession>A0A075P4J1</accession>
<feature type="domain" description="POTRA" evidence="12">
    <location>
        <begin position="209"/>
        <end position="267"/>
    </location>
</feature>
<evidence type="ECO:0000256" key="7">
    <source>
        <dbReference type="ARBA" id="ARBA00023136"/>
    </source>
</evidence>
<gene>
    <name evidence="14" type="ORF">EP13_18920</name>
</gene>
<evidence type="ECO:0000256" key="6">
    <source>
        <dbReference type="ARBA" id="ARBA00022729"/>
    </source>
</evidence>
<keyword evidence="8" id="KW-0998">Cell outer membrane</keyword>
<organism evidence="14 15">
    <name type="scientific">Alteromonas australica</name>
    <dbReference type="NCBI Taxonomy" id="589873"/>
    <lineage>
        <taxon>Bacteria</taxon>
        <taxon>Pseudomonadati</taxon>
        <taxon>Pseudomonadota</taxon>
        <taxon>Gammaproteobacteria</taxon>
        <taxon>Alteromonadales</taxon>
        <taxon>Alteromonadaceae</taxon>
        <taxon>Alteromonas/Salinimonas group</taxon>
        <taxon>Alteromonas</taxon>
    </lineage>
</organism>
<proteinExistence type="inferred from homology"/>
<dbReference type="GO" id="GO:0009279">
    <property type="term" value="C:cell outer membrane"/>
    <property type="evidence" value="ECO:0007669"/>
    <property type="project" value="UniProtKB-SubCell"/>
</dbReference>
<dbReference type="InterPro" id="IPR039910">
    <property type="entry name" value="D15-like"/>
</dbReference>
<evidence type="ECO:0000256" key="9">
    <source>
        <dbReference type="ARBA" id="ARBA00033063"/>
    </source>
</evidence>
<dbReference type="GeneID" id="78256952"/>
<evidence type="ECO:0000313" key="14">
    <source>
        <dbReference type="EMBL" id="AIG00589.1"/>
    </source>
</evidence>
<dbReference type="Gene3D" id="2.40.160.50">
    <property type="entry name" value="membrane protein fhac: a member of the omp85/tpsb transporter family"/>
    <property type="match status" value="1"/>
</dbReference>
<dbReference type="Pfam" id="PF17243">
    <property type="entry name" value="POTRA_TamA_1"/>
    <property type="match status" value="1"/>
</dbReference>
<comment type="subunit">
    <text evidence="10">Interacts with TamB to form the translocation and assembly module (TAM).</text>
</comment>
<dbReference type="InterPro" id="IPR010827">
    <property type="entry name" value="BamA/TamA_POTRA"/>
</dbReference>
<dbReference type="GO" id="GO:0097347">
    <property type="term" value="C:TAM protein secretion complex"/>
    <property type="evidence" value="ECO:0007669"/>
    <property type="project" value="TreeGrafter"/>
</dbReference>
<keyword evidence="6" id="KW-0732">Signal</keyword>
<name>A0A075P4J1_9ALTE</name>
<dbReference type="eggNOG" id="COG0729">
    <property type="taxonomic scope" value="Bacteria"/>
</dbReference>
<dbReference type="GO" id="GO:0009306">
    <property type="term" value="P:protein secretion"/>
    <property type="evidence" value="ECO:0007669"/>
    <property type="project" value="TreeGrafter"/>
</dbReference>
<dbReference type="AlphaFoldDB" id="A0A075P4J1"/>
<evidence type="ECO:0000256" key="10">
    <source>
        <dbReference type="ARBA" id="ARBA00093548"/>
    </source>
</evidence>
<comment type="similarity">
    <text evidence="2">Belongs to the TamA family.</text>
</comment>
<comment type="subcellular location">
    <subcellularLocation>
        <location evidence="1">Cell outer membrane</location>
    </subcellularLocation>
</comment>
<evidence type="ECO:0000256" key="3">
    <source>
        <dbReference type="ARBA" id="ARBA00015419"/>
    </source>
</evidence>
<evidence type="ECO:0000259" key="12">
    <source>
        <dbReference type="Pfam" id="PF07244"/>
    </source>
</evidence>
<evidence type="ECO:0000259" key="13">
    <source>
        <dbReference type="Pfam" id="PF17243"/>
    </source>
</evidence>
<dbReference type="InterPro" id="IPR035243">
    <property type="entry name" value="TamA_POTRA_Dom_1"/>
</dbReference>
<feature type="domain" description="TamA POTRA" evidence="13">
    <location>
        <begin position="48"/>
        <end position="118"/>
    </location>
</feature>
<evidence type="ECO:0000256" key="8">
    <source>
        <dbReference type="ARBA" id="ARBA00023237"/>
    </source>
</evidence>
<keyword evidence="7" id="KW-0472">Membrane</keyword>
<keyword evidence="15" id="KW-1185">Reference proteome</keyword>
<evidence type="ECO:0000256" key="5">
    <source>
        <dbReference type="ARBA" id="ARBA00022692"/>
    </source>
</evidence>
<dbReference type="Pfam" id="PF01103">
    <property type="entry name" value="Omp85"/>
    <property type="match status" value="1"/>
</dbReference>
<dbReference type="Pfam" id="PF07244">
    <property type="entry name" value="POTRA"/>
    <property type="match status" value="1"/>
</dbReference>
<dbReference type="PANTHER" id="PTHR12815">
    <property type="entry name" value="SORTING AND ASSEMBLY MACHINERY SAMM50 PROTEIN FAMILY MEMBER"/>
    <property type="match status" value="1"/>
</dbReference>
<dbReference type="KEGG" id="aal:EP13_18920"/>
<feature type="domain" description="Bacterial surface antigen (D15)" evidence="11">
    <location>
        <begin position="288"/>
        <end position="587"/>
    </location>
</feature>
<dbReference type="InterPro" id="IPR000184">
    <property type="entry name" value="Bac_surfAg_D15"/>
</dbReference>
<keyword evidence="5" id="KW-0812">Transmembrane</keyword>
<evidence type="ECO:0000259" key="11">
    <source>
        <dbReference type="Pfam" id="PF01103"/>
    </source>
</evidence>
<dbReference type="PANTHER" id="PTHR12815:SF47">
    <property type="entry name" value="TRANSLOCATION AND ASSEMBLY MODULE SUBUNIT TAMA"/>
    <property type="match status" value="1"/>
</dbReference>
<evidence type="ECO:0000256" key="2">
    <source>
        <dbReference type="ARBA" id="ARBA00010248"/>
    </source>
</evidence>
<dbReference type="EMBL" id="CP008849">
    <property type="protein sequence ID" value="AIG00589.1"/>
    <property type="molecule type" value="Genomic_DNA"/>
</dbReference>
<dbReference type="Gene3D" id="3.10.20.310">
    <property type="entry name" value="membrane protein fhac"/>
    <property type="match status" value="3"/>
</dbReference>
<dbReference type="RefSeq" id="WP_044058563.1">
    <property type="nucleotide sequence ID" value="NZ_CBCSKJ010000004.1"/>
</dbReference>
<evidence type="ECO:0000256" key="4">
    <source>
        <dbReference type="ARBA" id="ARBA00022452"/>
    </source>
</evidence>
<evidence type="ECO:0000256" key="1">
    <source>
        <dbReference type="ARBA" id="ARBA00004442"/>
    </source>
</evidence>
<protein>
    <recommendedName>
        <fullName evidence="3">Translocation and assembly module subunit TamA</fullName>
    </recommendedName>
    <alternativeName>
        <fullName evidence="9">Autotransporter assembly factor TamA</fullName>
    </alternativeName>
</protein>
<dbReference type="Proteomes" id="UP000056090">
    <property type="component" value="Chromosome"/>
</dbReference>
<sequence>MPPHLSSFYIITYTHTISWCRSVCSLAKPIFLSAFLVLLPLNVYAISYSIKGVKQDAIKDNIRLHLNNLDVETALLDDPFWQDEVKSTISTAVEPFGYYNSDAEITIDGNNKVVVTVTLNSPLIVANVTREIIGKGRDDPAFRQRFNGFSLKQGDVLHQPTYTSFKSSMFNYALSHGYFDFHWQATRLDLVRENKEANILLIAQSGPQYQFGPLIFVGEDKAKDIIQRLAPFSEGEPYSSAALTDFNRKLNQSGYFNRVIARPVVSEAEGLLVPIEVSLAHRPKDAFNVSVGAATDTGPRVRLGWERPWVNDKGHSVSADIFISAPEQSITADYRIPRRNITRDYVSIEAGYQFIDYTNTSIESETLSLSAHRYWQYDESPWQHDFSITYLQETYNEGDEIDTTTSLIMPGYAINYLEKDNDLLINFARYFKFSTQVGRDNAGSDINIVKSFAEGMFIHTLNENHRFTVRAEIGAIKANDFSQVPTSIRFYAGGDQSIRGFEYRDISPKDEVTDPETGETSIESIGGKYLATASVEYAYRVAENWRVAAFTDAGTATNDTSTSLTYSVGSGFHWLSPIGPVRVYVARGFSPDETTWRLHLMLGPEL</sequence>
<keyword evidence="4" id="KW-1134">Transmembrane beta strand</keyword>